<dbReference type="EMBL" id="PFWS01000036">
    <property type="protein sequence ID" value="PJA47261.1"/>
    <property type="molecule type" value="Genomic_DNA"/>
</dbReference>
<keyword evidence="1" id="KW-1133">Transmembrane helix</keyword>
<sequence length="225" mass="25866">MFGTPLFFLSLSLFLLWCLLFFLSKKTRVEQILISLAGLFLTPGILWLVIVRFVQGQDFIHISAIRWEDLLFVFSLCGISAVIYEILFASSFLSVKKKKKIKIDPSASHWFFVLIFILSIWSGLSLLLTFLFEQQIIFAFVVAGLLVGIYMLIGRRDLIGNAIISGCFIMLLLWLLEGIFSIRLSFIISQIPSTSKGIEQWLWFGTIGFTLGPLYEYVRHYRIRS</sequence>
<feature type="transmembrane region" description="Helical" evidence="1">
    <location>
        <begin position="200"/>
        <end position="218"/>
    </location>
</feature>
<feature type="transmembrane region" description="Helical" evidence="1">
    <location>
        <begin position="107"/>
        <end position="130"/>
    </location>
</feature>
<keyword evidence="1" id="KW-0472">Membrane</keyword>
<organism evidence="2 3">
    <name type="scientific">Candidatus Uhrbacteria bacterium CG_4_9_14_3_um_filter_36_7</name>
    <dbReference type="NCBI Taxonomy" id="1975033"/>
    <lineage>
        <taxon>Bacteria</taxon>
        <taxon>Candidatus Uhriibacteriota</taxon>
    </lineage>
</organism>
<protein>
    <recommendedName>
        <fullName evidence="4">Lycopene cyclase domain-containing protein</fullName>
    </recommendedName>
</protein>
<feature type="transmembrane region" description="Helical" evidence="1">
    <location>
        <begin position="162"/>
        <end position="188"/>
    </location>
</feature>
<proteinExistence type="predicted"/>
<accession>A0A2M7XHB4</accession>
<evidence type="ECO:0000313" key="2">
    <source>
        <dbReference type="EMBL" id="PJA47261.1"/>
    </source>
</evidence>
<feature type="transmembrane region" description="Helical" evidence="1">
    <location>
        <begin position="32"/>
        <end position="50"/>
    </location>
</feature>
<evidence type="ECO:0000256" key="1">
    <source>
        <dbReference type="SAM" id="Phobius"/>
    </source>
</evidence>
<keyword evidence="1" id="KW-0812">Transmembrane</keyword>
<gene>
    <name evidence="2" type="ORF">CO172_02445</name>
</gene>
<name>A0A2M7XHB4_9BACT</name>
<comment type="caution">
    <text evidence="2">The sequence shown here is derived from an EMBL/GenBank/DDBJ whole genome shotgun (WGS) entry which is preliminary data.</text>
</comment>
<evidence type="ECO:0008006" key="4">
    <source>
        <dbReference type="Google" id="ProtNLM"/>
    </source>
</evidence>
<feature type="transmembrane region" description="Helical" evidence="1">
    <location>
        <begin position="70"/>
        <end position="95"/>
    </location>
</feature>
<feature type="transmembrane region" description="Helical" evidence="1">
    <location>
        <begin position="6"/>
        <end position="23"/>
    </location>
</feature>
<reference evidence="3" key="1">
    <citation type="submission" date="2017-09" db="EMBL/GenBank/DDBJ databases">
        <title>Depth-based differentiation of microbial function through sediment-hosted aquifers and enrichment of novel symbionts in the deep terrestrial subsurface.</title>
        <authorList>
            <person name="Probst A.J."/>
            <person name="Ladd B."/>
            <person name="Jarett J.K."/>
            <person name="Geller-Mcgrath D.E."/>
            <person name="Sieber C.M.K."/>
            <person name="Emerson J.B."/>
            <person name="Anantharaman K."/>
            <person name="Thomas B.C."/>
            <person name="Malmstrom R."/>
            <person name="Stieglmeier M."/>
            <person name="Klingl A."/>
            <person name="Woyke T."/>
            <person name="Ryan C.M."/>
            <person name="Banfield J.F."/>
        </authorList>
    </citation>
    <scope>NUCLEOTIDE SEQUENCE [LARGE SCALE GENOMIC DNA]</scope>
</reference>
<dbReference type="AlphaFoldDB" id="A0A2M7XHB4"/>
<feature type="transmembrane region" description="Helical" evidence="1">
    <location>
        <begin position="136"/>
        <end position="153"/>
    </location>
</feature>
<dbReference type="Proteomes" id="UP000229749">
    <property type="component" value="Unassembled WGS sequence"/>
</dbReference>
<evidence type="ECO:0000313" key="3">
    <source>
        <dbReference type="Proteomes" id="UP000229749"/>
    </source>
</evidence>